<proteinExistence type="predicted"/>
<name>A0A084SQZ1_9BACT</name>
<evidence type="ECO:0000313" key="4">
    <source>
        <dbReference type="Proteomes" id="UP000028547"/>
    </source>
</evidence>
<evidence type="ECO:0000313" key="3">
    <source>
        <dbReference type="EMBL" id="KFA90876.1"/>
    </source>
</evidence>
<dbReference type="Proteomes" id="UP000028547">
    <property type="component" value="Unassembled WGS sequence"/>
</dbReference>
<protein>
    <submittedName>
        <fullName evidence="3">Uncharacterized protein</fullName>
    </submittedName>
</protein>
<gene>
    <name evidence="3" type="ORF">Q664_25755</name>
</gene>
<keyword evidence="2" id="KW-1133">Transmembrane helix</keyword>
<feature type="compositionally biased region" description="Polar residues" evidence="1">
    <location>
        <begin position="93"/>
        <end position="102"/>
    </location>
</feature>
<feature type="region of interest" description="Disordered" evidence="1">
    <location>
        <begin position="59"/>
        <end position="102"/>
    </location>
</feature>
<dbReference type="AlphaFoldDB" id="A0A084SQZ1"/>
<keyword evidence="2" id="KW-0472">Membrane</keyword>
<organism evidence="3 4">
    <name type="scientific">Archangium violaceum Cb vi76</name>
    <dbReference type="NCBI Taxonomy" id="1406225"/>
    <lineage>
        <taxon>Bacteria</taxon>
        <taxon>Pseudomonadati</taxon>
        <taxon>Myxococcota</taxon>
        <taxon>Myxococcia</taxon>
        <taxon>Myxococcales</taxon>
        <taxon>Cystobacterineae</taxon>
        <taxon>Archangiaceae</taxon>
        <taxon>Archangium</taxon>
    </lineage>
</organism>
<accession>A0A084SQZ1</accession>
<comment type="caution">
    <text evidence="3">The sequence shown here is derived from an EMBL/GenBank/DDBJ whole genome shotgun (WGS) entry which is preliminary data.</text>
</comment>
<evidence type="ECO:0000256" key="2">
    <source>
        <dbReference type="SAM" id="Phobius"/>
    </source>
</evidence>
<feature type="transmembrane region" description="Helical" evidence="2">
    <location>
        <begin position="36"/>
        <end position="57"/>
    </location>
</feature>
<sequence>MSSKAPGRVIDLQSERLRRGLPRYHREPVQTWRRKVKLAVAGACLLGILAGLLSVAMESTDTPPGEEGEGLFSGSPFRSSSGASPGVEPGSAWFTTSGSGRR</sequence>
<reference evidence="3 4" key="1">
    <citation type="submission" date="2014-07" db="EMBL/GenBank/DDBJ databases">
        <title>Draft Genome Sequence of Gephyronic Acid Producer, Cystobacter violaceus Strain Cb vi76.</title>
        <authorList>
            <person name="Stevens D.C."/>
            <person name="Young J."/>
            <person name="Carmichael R."/>
            <person name="Tan J."/>
            <person name="Taylor R.E."/>
        </authorList>
    </citation>
    <scope>NUCLEOTIDE SEQUENCE [LARGE SCALE GENOMIC DNA]</scope>
    <source>
        <strain evidence="3 4">Cb vi76</strain>
    </source>
</reference>
<dbReference type="EMBL" id="JPMI01000173">
    <property type="protein sequence ID" value="KFA90876.1"/>
    <property type="molecule type" value="Genomic_DNA"/>
</dbReference>
<evidence type="ECO:0000256" key="1">
    <source>
        <dbReference type="SAM" id="MobiDB-lite"/>
    </source>
</evidence>
<feature type="compositionally biased region" description="Low complexity" evidence="1">
    <location>
        <begin position="70"/>
        <end position="86"/>
    </location>
</feature>
<dbReference type="RefSeq" id="WP_043400793.1">
    <property type="nucleotide sequence ID" value="NZ_JPMI01000173.1"/>
</dbReference>
<keyword evidence="2" id="KW-0812">Transmembrane</keyword>